<sequence>MAPNRRSQPFRPPPPSQTLVLDNGAYTLKAGLIASSPDSDDITHPTPHVIPNCLARDRHKKVYVGSEVLSARDYSEMTFRRPVEKGFIVNWESQKEIWDREILGHDKKTGLGVDPAETSLLLGEAPGALPALQTNCDQIVFEEYGFARYCRSQVPTWNAYNDIQAIFQTPKSPDASPATPAEIVLVIDSGYSHTHVTPLINGRPLHSAQRRLDIGGKFLTNYLARQLSVRYYDMRNDTHIVNEIKERACFVSADFAADLEASWKGPQGARRPAFTTGSNGVARDYVLPDFHSRMHGELRPFDVAAHANPRAQALKAAQASEDIITLRNERFTPPELLFTPSDAGMHCPGISDMVVQALEALPVGLWPGLLLNIVVVGGNALFDGLVERLQKEITLRMPEECVVRVARPADPIISSWTGGVRFARHPNYDKIVVTKQEYEENGAAWVARNAKNKGKDREHKYNFYAMWRI</sequence>
<dbReference type="SMART" id="SM00268">
    <property type="entry name" value="ACTIN"/>
    <property type="match status" value="1"/>
</dbReference>
<dbReference type="EMBL" id="JABSNW010000002">
    <property type="protein sequence ID" value="KAL2889823.1"/>
    <property type="molecule type" value="Genomic_DNA"/>
</dbReference>
<dbReference type="InterPro" id="IPR043129">
    <property type="entry name" value="ATPase_NBD"/>
</dbReference>
<name>A0ABR4MNG1_9PEZI</name>
<accession>A0ABR4MNG1</accession>
<dbReference type="Proteomes" id="UP001610728">
    <property type="component" value="Unassembled WGS sequence"/>
</dbReference>
<dbReference type="RefSeq" id="XP_070861003.1">
    <property type="nucleotide sequence ID" value="XM_071006674.1"/>
</dbReference>
<keyword evidence="3" id="KW-1185">Reference proteome</keyword>
<comment type="caution">
    <text evidence="2">The sequence shown here is derived from an EMBL/GenBank/DDBJ whole genome shotgun (WGS) entry which is preliminary data.</text>
</comment>
<dbReference type="GeneID" id="98115998"/>
<evidence type="ECO:0000313" key="2">
    <source>
        <dbReference type="EMBL" id="KAL2889823.1"/>
    </source>
</evidence>
<dbReference type="CDD" id="cd10210">
    <property type="entry name" value="ASKHA_NBD_Arp6"/>
    <property type="match status" value="1"/>
</dbReference>
<evidence type="ECO:0000256" key="1">
    <source>
        <dbReference type="RuleBase" id="RU000487"/>
    </source>
</evidence>
<proteinExistence type="inferred from homology"/>
<dbReference type="PANTHER" id="PTHR11937">
    <property type="entry name" value="ACTIN"/>
    <property type="match status" value="1"/>
</dbReference>
<dbReference type="SUPFAM" id="SSF53067">
    <property type="entry name" value="Actin-like ATPase domain"/>
    <property type="match status" value="2"/>
</dbReference>
<dbReference type="Gene3D" id="3.90.640.10">
    <property type="entry name" value="Actin, Chain A, domain 4"/>
    <property type="match status" value="1"/>
</dbReference>
<gene>
    <name evidence="2" type="ORF">HOO65_020365</name>
</gene>
<reference evidence="2 3" key="1">
    <citation type="submission" date="2020-05" db="EMBL/GenBank/DDBJ databases">
        <title>Ceratocystis lukuohia genome.</title>
        <authorList>
            <person name="Harrington T.C."/>
            <person name="Kim K."/>
            <person name="Mayers C.G."/>
        </authorList>
    </citation>
    <scope>NUCLEOTIDE SEQUENCE [LARGE SCALE GENOMIC DNA]</scope>
    <source>
        <strain evidence="2 3">C4212</strain>
    </source>
</reference>
<dbReference type="Gene3D" id="3.30.420.40">
    <property type="match status" value="2"/>
</dbReference>
<comment type="similarity">
    <text evidence="1">Belongs to the actin family.</text>
</comment>
<evidence type="ECO:0000313" key="3">
    <source>
        <dbReference type="Proteomes" id="UP001610728"/>
    </source>
</evidence>
<dbReference type="Pfam" id="PF00022">
    <property type="entry name" value="Actin"/>
    <property type="match status" value="1"/>
</dbReference>
<organism evidence="2 3">
    <name type="scientific">Ceratocystis lukuohia</name>
    <dbReference type="NCBI Taxonomy" id="2019550"/>
    <lineage>
        <taxon>Eukaryota</taxon>
        <taxon>Fungi</taxon>
        <taxon>Dikarya</taxon>
        <taxon>Ascomycota</taxon>
        <taxon>Pezizomycotina</taxon>
        <taxon>Sordariomycetes</taxon>
        <taxon>Hypocreomycetidae</taxon>
        <taxon>Microascales</taxon>
        <taxon>Ceratocystidaceae</taxon>
        <taxon>Ceratocystis</taxon>
    </lineage>
</organism>
<protein>
    <submittedName>
        <fullName evidence="2">Actin-related protein 6</fullName>
    </submittedName>
</protein>
<dbReference type="InterPro" id="IPR004000">
    <property type="entry name" value="Actin"/>
</dbReference>